<keyword evidence="1" id="KW-0175">Coiled coil</keyword>
<evidence type="ECO:0000313" key="4">
    <source>
        <dbReference type="Proteomes" id="UP000698752"/>
    </source>
</evidence>
<accession>A0ABS5EKA1</accession>
<keyword evidence="4" id="KW-1185">Reference proteome</keyword>
<dbReference type="EMBL" id="JAAEDI010000018">
    <property type="protein sequence ID" value="MBR0651442.1"/>
    <property type="molecule type" value="Genomic_DNA"/>
</dbReference>
<proteinExistence type="predicted"/>
<feature type="coiled-coil region" evidence="1">
    <location>
        <begin position="653"/>
        <end position="680"/>
    </location>
</feature>
<comment type="caution">
    <text evidence="3">The sequence shown here is derived from an EMBL/GenBank/DDBJ whole genome shotgun (WGS) entry which is preliminary data.</text>
</comment>
<feature type="region of interest" description="Disordered" evidence="2">
    <location>
        <begin position="221"/>
        <end position="240"/>
    </location>
</feature>
<reference evidence="4" key="1">
    <citation type="journal article" date="2021" name="Syst. Appl. Microbiol.">
        <title>Roseomonas hellenica sp. nov., isolated from roots of wild-growing Alkanna tinctoria.</title>
        <authorList>
            <person name="Rat A."/>
            <person name="Naranjo H.D."/>
            <person name="Lebbe L."/>
            <person name="Cnockaert M."/>
            <person name="Krigas N."/>
            <person name="Grigoriadou K."/>
            <person name="Maloupa E."/>
            <person name="Willems A."/>
        </authorList>
    </citation>
    <scope>NUCLEOTIDE SEQUENCE [LARGE SCALE GENOMIC DNA]</scope>
    <source>
        <strain evidence="4">LMG 31159</strain>
    </source>
</reference>
<protein>
    <submittedName>
        <fullName evidence="3">DUF4139 domain-containing protein</fullName>
    </submittedName>
</protein>
<dbReference type="Proteomes" id="UP000698752">
    <property type="component" value="Unassembled WGS sequence"/>
</dbReference>
<feature type="compositionally biased region" description="Pro residues" evidence="2">
    <location>
        <begin position="225"/>
        <end position="240"/>
    </location>
</feature>
<name>A0ABS5EKA1_9PROT</name>
<evidence type="ECO:0000256" key="1">
    <source>
        <dbReference type="SAM" id="Coils"/>
    </source>
</evidence>
<sequence length="700" mass="74697">MTLAFLLTASTALATELPVRSVTLSSAGLAQIERAGEVPADGDVTFRARTDDVDDLLRSLIVVDTAGTVEGLRLPARDLTDEAFRGLPLRAEDFDSRARLLAALRGQEAQAGDARGRIADAAEVEPVQGAPGGLRLTLITQRGLVTVMLREGDEVRLLDEGLAARVARAAESLAAARSADERRIDIRLRADRARQVAVLYVAGAPLWKPSYRLLVPPMGANAPSPAAPTAPTPAAPPPTPAVGPMARLQGWAVVENASGSDWDRIRLALVSGEAAAFRQRIYDPITVPRPELPVRVPGAIQVRPDTGGRPIPLPAPAPAAAMGGRAFEAAAPQMARRAAAPDAPVGAGIADAATSAAGASAESSAGRVAFVLAEPVTIRSGETANVPFLDVRLPAERVWWIQDLSARSPLQAVRIRNTSQHTLPDGLATVYGAEGPEAGVFLGDAEIRAMPAGDGRILAFGRDRDVQVNQTSSTADRVARIALRRGFVSVETIRTEQTSIAIDPRGARGPVVIDMPQRPGATPRFTVVSQGDFGLRHEAMLEGGPQTINLAYERTMTQSIPFWDAGLGEPVLLRWQNFDLEQNLRRLPGGPGTMERLQEILSRTPADGPGRADLAAVVETMGELRRLLDDARMKQRAYRTADQTLQRARQAAEDRTGAELQEARRRLNTASREADQAGTAADQAWEAWQRAVIALMQRGS</sequence>
<organism evidence="3 4">
    <name type="scientific">Neoroseomonas terrae</name>
    <dbReference type="NCBI Taxonomy" id="424799"/>
    <lineage>
        <taxon>Bacteria</taxon>
        <taxon>Pseudomonadati</taxon>
        <taxon>Pseudomonadota</taxon>
        <taxon>Alphaproteobacteria</taxon>
        <taxon>Acetobacterales</taxon>
        <taxon>Acetobacteraceae</taxon>
        <taxon>Neoroseomonas</taxon>
    </lineage>
</organism>
<evidence type="ECO:0000313" key="3">
    <source>
        <dbReference type="EMBL" id="MBR0651442.1"/>
    </source>
</evidence>
<evidence type="ECO:0000256" key="2">
    <source>
        <dbReference type="SAM" id="MobiDB-lite"/>
    </source>
</evidence>
<gene>
    <name evidence="3" type="ORF">GXW78_17360</name>
</gene>